<protein>
    <submittedName>
        <fullName evidence="2">VOC family protein</fullName>
    </submittedName>
</protein>
<reference evidence="2 3" key="1">
    <citation type="submission" date="2018-10" db="EMBL/GenBank/DDBJ databases">
        <authorList>
            <person name="Li J."/>
        </authorList>
    </citation>
    <scope>NUCLEOTIDE SEQUENCE [LARGE SCALE GENOMIC DNA]</scope>
    <source>
        <strain evidence="2 3">CCTCC AB209002</strain>
    </source>
</reference>
<dbReference type="OrthoDB" id="956698at2"/>
<dbReference type="SUPFAM" id="SSF54593">
    <property type="entry name" value="Glyoxalase/Bleomycin resistance protein/Dihydroxybiphenyl dioxygenase"/>
    <property type="match status" value="1"/>
</dbReference>
<dbReference type="PROSITE" id="PS51819">
    <property type="entry name" value="VOC"/>
    <property type="match status" value="1"/>
</dbReference>
<dbReference type="Proteomes" id="UP000270299">
    <property type="component" value="Unassembled WGS sequence"/>
</dbReference>
<name>A0A3L6ZUJ1_9MICO</name>
<dbReference type="AlphaFoldDB" id="A0A3L6ZUJ1"/>
<dbReference type="EMBL" id="RCUV01000008">
    <property type="protein sequence ID" value="RLP71520.1"/>
    <property type="molecule type" value="Genomic_DNA"/>
</dbReference>
<evidence type="ECO:0000313" key="2">
    <source>
        <dbReference type="EMBL" id="RLP71520.1"/>
    </source>
</evidence>
<dbReference type="InterPro" id="IPR029068">
    <property type="entry name" value="Glyas_Bleomycin-R_OHBP_Dase"/>
</dbReference>
<keyword evidence="3" id="KW-1185">Reference proteome</keyword>
<proteinExistence type="predicted"/>
<dbReference type="InterPro" id="IPR037523">
    <property type="entry name" value="VOC_core"/>
</dbReference>
<comment type="caution">
    <text evidence="2">The sequence shown here is derived from an EMBL/GenBank/DDBJ whole genome shotgun (WGS) entry which is preliminary data.</text>
</comment>
<accession>A0A3L6ZUJ1</accession>
<sequence length="136" mass="14711">MRLVVEVEDHDAAIAFYRDALGLDEEAAFEGDGDARVMILDAGRATLEIINPAQKRMIDEVEVGRPVAPKFRLAFEVADAAATTQNLTEAGATLVAAPIQTPWRSLNARLEAPDLQITVFQELDPAAGGLVQEPRD</sequence>
<organism evidence="2 3">
    <name type="scientific">Mycetocola manganoxydans</name>
    <dbReference type="NCBI Taxonomy" id="699879"/>
    <lineage>
        <taxon>Bacteria</taxon>
        <taxon>Bacillati</taxon>
        <taxon>Actinomycetota</taxon>
        <taxon>Actinomycetes</taxon>
        <taxon>Micrococcales</taxon>
        <taxon>Microbacteriaceae</taxon>
        <taxon>Mycetocola</taxon>
    </lineage>
</organism>
<dbReference type="Gene3D" id="3.10.180.10">
    <property type="entry name" value="2,3-Dihydroxybiphenyl 1,2-Dioxygenase, domain 1"/>
    <property type="match status" value="1"/>
</dbReference>
<dbReference type="Pfam" id="PF00903">
    <property type="entry name" value="Glyoxalase"/>
    <property type="match status" value="1"/>
</dbReference>
<dbReference type="InterPro" id="IPR004360">
    <property type="entry name" value="Glyas_Fos-R_dOase_dom"/>
</dbReference>
<evidence type="ECO:0000259" key="1">
    <source>
        <dbReference type="PROSITE" id="PS51819"/>
    </source>
</evidence>
<gene>
    <name evidence="2" type="ORF">D9V29_08945</name>
</gene>
<feature type="domain" description="VOC" evidence="1">
    <location>
        <begin position="1"/>
        <end position="123"/>
    </location>
</feature>
<evidence type="ECO:0000313" key="3">
    <source>
        <dbReference type="Proteomes" id="UP000270299"/>
    </source>
</evidence>